<evidence type="ECO:0000259" key="1">
    <source>
        <dbReference type="Pfam" id="PF02589"/>
    </source>
</evidence>
<dbReference type="PANTHER" id="PTHR43682:SF1">
    <property type="entry name" value="LACTATE UTILIZATION PROTEIN C"/>
    <property type="match status" value="1"/>
</dbReference>
<evidence type="ECO:0000313" key="3">
    <source>
        <dbReference type="Proteomes" id="UP001236795"/>
    </source>
</evidence>
<reference evidence="2 3" key="1">
    <citation type="submission" date="2023-07" db="EMBL/GenBank/DDBJ databases">
        <title>Genomic Encyclopedia of Type Strains, Phase IV (KMG-IV): sequencing the most valuable type-strain genomes for metagenomic binning, comparative biology and taxonomic classification.</title>
        <authorList>
            <person name="Goeker M."/>
        </authorList>
    </citation>
    <scope>NUCLEOTIDE SEQUENCE [LARGE SCALE GENOMIC DNA]</scope>
    <source>
        <strain evidence="2 3">DSM 40573</strain>
    </source>
</reference>
<proteinExistence type="predicted"/>
<organism evidence="2 3">
    <name type="scientific">Streptomyces thermodiastaticus</name>
    <dbReference type="NCBI Taxonomy" id="44061"/>
    <lineage>
        <taxon>Bacteria</taxon>
        <taxon>Bacillati</taxon>
        <taxon>Actinomycetota</taxon>
        <taxon>Actinomycetes</taxon>
        <taxon>Kitasatosporales</taxon>
        <taxon>Streptomycetaceae</taxon>
        <taxon>Streptomyces</taxon>
    </lineage>
</organism>
<name>A0ABU0KLV3_9ACTN</name>
<dbReference type="InterPro" id="IPR024185">
    <property type="entry name" value="FTHF_cligase-like_sf"/>
</dbReference>
<dbReference type="RefSeq" id="WP_019521307.1">
    <property type="nucleotide sequence ID" value="NZ_JAUSWC010000021.1"/>
</dbReference>
<dbReference type="Pfam" id="PF02589">
    <property type="entry name" value="LUD_dom"/>
    <property type="match status" value="1"/>
</dbReference>
<keyword evidence="3" id="KW-1185">Reference proteome</keyword>
<dbReference type="InterPro" id="IPR003741">
    <property type="entry name" value="LUD_dom"/>
</dbReference>
<dbReference type="InterPro" id="IPR037171">
    <property type="entry name" value="NagB/RpiA_transferase-like"/>
</dbReference>
<comment type="caution">
    <text evidence="2">The sequence shown here is derived from an EMBL/GenBank/DDBJ whole genome shotgun (WGS) entry which is preliminary data.</text>
</comment>
<gene>
    <name evidence="2" type="ORF">QO019_005284</name>
</gene>
<dbReference type="SUPFAM" id="SSF100950">
    <property type="entry name" value="NagB/RpiA/CoA transferase-like"/>
    <property type="match status" value="1"/>
</dbReference>
<dbReference type="EMBL" id="JAUSWC010000021">
    <property type="protein sequence ID" value="MDQ0490401.1"/>
    <property type="molecule type" value="Genomic_DNA"/>
</dbReference>
<dbReference type="Proteomes" id="UP001236795">
    <property type="component" value="Unassembled WGS sequence"/>
</dbReference>
<feature type="domain" description="LUD" evidence="1">
    <location>
        <begin position="100"/>
        <end position="209"/>
    </location>
</feature>
<accession>A0ABU0KLV3</accession>
<evidence type="ECO:0000313" key="2">
    <source>
        <dbReference type="EMBL" id="MDQ0490401.1"/>
    </source>
</evidence>
<dbReference type="PANTHER" id="PTHR43682">
    <property type="entry name" value="LACTATE UTILIZATION PROTEIN C"/>
    <property type="match status" value="1"/>
</dbReference>
<dbReference type="Gene3D" id="3.40.50.10420">
    <property type="entry name" value="NagB/RpiA/CoA transferase-like"/>
    <property type="match status" value="1"/>
</dbReference>
<sequence>MSSRERILGRVRRALADVPPGEDVPVERDYLREHGERTVEETVELLAENLADYRAVVHRTDAGSLPGVVAELLSARGASSVLVPPGLDEGWLAAAEVTRVRDEAGSTPLELDQVDSVVTACAVAIAETGTIVLDGSPGQGRRRISLVPDHHICVVRVPDQVVASVPQALGRLDPARPLTWISGPSATSDIELDRVEGVHGPRTLEVVLVR</sequence>
<protein>
    <submittedName>
        <fullName evidence="2">L-lactate dehydrogenase complex protein LldG</fullName>
    </submittedName>
</protein>